<dbReference type="AlphaFoldDB" id="A0A8J4BSU0"/>
<feature type="non-terminal residue" evidence="2">
    <location>
        <position position="1"/>
    </location>
</feature>
<evidence type="ECO:0000313" key="2">
    <source>
        <dbReference type="EMBL" id="GIL68290.1"/>
    </source>
</evidence>
<comment type="caution">
    <text evidence="2">The sequence shown here is derived from an EMBL/GenBank/DDBJ whole genome shotgun (WGS) entry which is preliminary data.</text>
</comment>
<dbReference type="Proteomes" id="UP000747399">
    <property type="component" value="Unassembled WGS sequence"/>
</dbReference>
<evidence type="ECO:0000313" key="3">
    <source>
        <dbReference type="Proteomes" id="UP000747399"/>
    </source>
</evidence>
<dbReference type="EMBL" id="BNCO01000113">
    <property type="protein sequence ID" value="GIL68290.1"/>
    <property type="molecule type" value="Genomic_DNA"/>
</dbReference>
<protein>
    <submittedName>
        <fullName evidence="2">Uncharacterized protein</fullName>
    </submittedName>
</protein>
<gene>
    <name evidence="2" type="ORF">Vafri_21577</name>
</gene>
<feature type="non-terminal residue" evidence="2">
    <location>
        <position position="191"/>
    </location>
</feature>
<sequence>SVSMNFIYKLDFRAQLDFQVLIHDAPRRATCRRPSHAPSALVQRQDYSQKVTCSLYSHPIAFSAPNPFAAAQPHRPPNIRYTAPPRFPSQPPVTRHIRATPASGSNNRISTPAFPSEASPSQHTSAGLYGLSGVSTPAHFRDYWRLVVRPRLDDLLRAASREPPGPGFLGLVDRLLAELRSAAAMARHTAT</sequence>
<organism evidence="2 3">
    <name type="scientific">Volvox africanus</name>
    <dbReference type="NCBI Taxonomy" id="51714"/>
    <lineage>
        <taxon>Eukaryota</taxon>
        <taxon>Viridiplantae</taxon>
        <taxon>Chlorophyta</taxon>
        <taxon>core chlorophytes</taxon>
        <taxon>Chlorophyceae</taxon>
        <taxon>CS clade</taxon>
        <taxon>Chlamydomonadales</taxon>
        <taxon>Volvocaceae</taxon>
        <taxon>Volvox</taxon>
    </lineage>
</organism>
<keyword evidence="3" id="KW-1185">Reference proteome</keyword>
<evidence type="ECO:0000256" key="1">
    <source>
        <dbReference type="SAM" id="MobiDB-lite"/>
    </source>
</evidence>
<accession>A0A8J4BSU0</accession>
<name>A0A8J4BSU0_9CHLO</name>
<reference evidence="2" key="1">
    <citation type="journal article" date="2021" name="Proc. Natl. Acad. Sci. U.S.A.">
        <title>Three genomes in the algal genus Volvox reveal the fate of a haploid sex-determining region after a transition to homothallism.</title>
        <authorList>
            <person name="Yamamoto K."/>
            <person name="Hamaji T."/>
            <person name="Kawai-Toyooka H."/>
            <person name="Matsuzaki R."/>
            <person name="Takahashi F."/>
            <person name="Nishimura Y."/>
            <person name="Kawachi M."/>
            <person name="Noguchi H."/>
            <person name="Minakuchi Y."/>
            <person name="Umen J.G."/>
            <person name="Toyoda A."/>
            <person name="Nozaki H."/>
        </authorList>
    </citation>
    <scope>NUCLEOTIDE SEQUENCE</scope>
    <source>
        <strain evidence="2">NIES-3780</strain>
    </source>
</reference>
<proteinExistence type="predicted"/>
<feature type="region of interest" description="Disordered" evidence="1">
    <location>
        <begin position="99"/>
        <end position="124"/>
    </location>
</feature>